<evidence type="ECO:0000313" key="4">
    <source>
        <dbReference type="EMBL" id="TMI83001.1"/>
    </source>
</evidence>
<feature type="domain" description="Tryptophan synthase beta chain-like PALP" evidence="3">
    <location>
        <begin position="11"/>
        <end position="79"/>
    </location>
</feature>
<accession>A0A537JHH3</accession>
<name>A0A537JHH3_9BACT</name>
<evidence type="ECO:0000313" key="5">
    <source>
        <dbReference type="Proteomes" id="UP000318093"/>
    </source>
</evidence>
<comment type="caution">
    <text evidence="4">The sequence shown here is derived from an EMBL/GenBank/DDBJ whole genome shotgun (WGS) entry which is preliminary data.</text>
</comment>
<dbReference type="Pfam" id="PF00291">
    <property type="entry name" value="PALP"/>
    <property type="match status" value="1"/>
</dbReference>
<sequence length="106" mass="11317">GLRVPEAIGDYLILQAVRESGGTSYAVTDEEILADMRELAGAEGLFACPEGAATYSALKALVRDRLVAADERVVLFNTGAGMKYVDLVRPTLPTFEPAHPPEALRA</sequence>
<dbReference type="Proteomes" id="UP000318093">
    <property type="component" value="Unassembled WGS sequence"/>
</dbReference>
<gene>
    <name evidence="4" type="ORF">E6H03_04530</name>
</gene>
<evidence type="ECO:0000256" key="1">
    <source>
        <dbReference type="ARBA" id="ARBA00001933"/>
    </source>
</evidence>
<dbReference type="SUPFAM" id="SSF53686">
    <property type="entry name" value="Tryptophan synthase beta subunit-like PLP-dependent enzymes"/>
    <property type="match status" value="1"/>
</dbReference>
<protein>
    <submittedName>
        <fullName evidence="4">Pyridoxal-phosphate dependent enzyme</fullName>
    </submittedName>
</protein>
<comment type="cofactor">
    <cofactor evidence="1">
        <name>pyridoxal 5'-phosphate</name>
        <dbReference type="ChEBI" id="CHEBI:597326"/>
    </cofactor>
</comment>
<dbReference type="InterPro" id="IPR036052">
    <property type="entry name" value="TrpB-like_PALP_sf"/>
</dbReference>
<keyword evidence="2" id="KW-0663">Pyridoxal phosphate</keyword>
<dbReference type="GO" id="GO:1901605">
    <property type="term" value="P:alpha-amino acid metabolic process"/>
    <property type="evidence" value="ECO:0007669"/>
    <property type="project" value="UniProtKB-ARBA"/>
</dbReference>
<proteinExistence type="predicted"/>
<dbReference type="AlphaFoldDB" id="A0A537JHH3"/>
<evidence type="ECO:0000256" key="2">
    <source>
        <dbReference type="ARBA" id="ARBA00022898"/>
    </source>
</evidence>
<dbReference type="InterPro" id="IPR001926">
    <property type="entry name" value="TrpB-like_PALP"/>
</dbReference>
<dbReference type="EMBL" id="VBAN01000133">
    <property type="protein sequence ID" value="TMI83001.1"/>
    <property type="molecule type" value="Genomic_DNA"/>
</dbReference>
<evidence type="ECO:0000259" key="3">
    <source>
        <dbReference type="Pfam" id="PF00291"/>
    </source>
</evidence>
<feature type="non-terminal residue" evidence="4">
    <location>
        <position position="1"/>
    </location>
</feature>
<dbReference type="Gene3D" id="3.40.50.1100">
    <property type="match status" value="1"/>
</dbReference>
<reference evidence="4 5" key="1">
    <citation type="journal article" date="2019" name="Nat. Microbiol.">
        <title>Mediterranean grassland soil C-N compound turnover is dependent on rainfall and depth, and is mediated by genomically divergent microorganisms.</title>
        <authorList>
            <person name="Diamond S."/>
            <person name="Andeer P.F."/>
            <person name="Li Z."/>
            <person name="Crits-Christoph A."/>
            <person name="Burstein D."/>
            <person name="Anantharaman K."/>
            <person name="Lane K.R."/>
            <person name="Thomas B.C."/>
            <person name="Pan C."/>
            <person name="Northen T.R."/>
            <person name="Banfield J.F."/>
        </authorList>
    </citation>
    <scope>NUCLEOTIDE SEQUENCE [LARGE SCALE GENOMIC DNA]</scope>
    <source>
        <strain evidence="4">NP_6</strain>
    </source>
</reference>
<organism evidence="4 5">
    <name type="scientific">Candidatus Segetimicrobium genomatis</name>
    <dbReference type="NCBI Taxonomy" id="2569760"/>
    <lineage>
        <taxon>Bacteria</taxon>
        <taxon>Bacillati</taxon>
        <taxon>Candidatus Sysuimicrobiota</taxon>
        <taxon>Candidatus Sysuimicrobiia</taxon>
        <taxon>Candidatus Sysuimicrobiales</taxon>
        <taxon>Candidatus Segetimicrobiaceae</taxon>
        <taxon>Candidatus Segetimicrobium</taxon>
    </lineage>
</organism>